<dbReference type="InterPro" id="IPR036005">
    <property type="entry name" value="Creatinase/aminopeptidase-like"/>
</dbReference>
<dbReference type="InterPro" id="IPR050659">
    <property type="entry name" value="Peptidase_M24B"/>
</dbReference>
<dbReference type="AlphaFoldDB" id="A0A0G1WFC6"/>
<dbReference type="PANTHER" id="PTHR46112">
    <property type="entry name" value="AMINOPEPTIDASE"/>
    <property type="match status" value="1"/>
</dbReference>
<dbReference type="GO" id="GO:0046872">
    <property type="term" value="F:metal ion binding"/>
    <property type="evidence" value="ECO:0007669"/>
    <property type="project" value="UniProtKB-KW"/>
</dbReference>
<gene>
    <name evidence="5" type="ORF">UY08_C0006G0021</name>
</gene>
<dbReference type="PROSITE" id="PS00491">
    <property type="entry name" value="PROLINE_PEPTIDASE"/>
    <property type="match status" value="1"/>
</dbReference>
<accession>A0A0G1WFC6</accession>
<keyword evidence="2" id="KW-0378">Hydrolase</keyword>
<dbReference type="PANTHER" id="PTHR46112:SF3">
    <property type="entry name" value="AMINOPEPTIDASE YPDF"/>
    <property type="match status" value="1"/>
</dbReference>
<dbReference type="InterPro" id="IPR001131">
    <property type="entry name" value="Peptidase_M24B_aminopep-P_CS"/>
</dbReference>
<keyword evidence="1" id="KW-0479">Metal-binding</keyword>
<dbReference type="Proteomes" id="UP000034212">
    <property type="component" value="Unassembled WGS sequence"/>
</dbReference>
<comment type="caution">
    <text evidence="5">The sequence shown here is derived from an EMBL/GenBank/DDBJ whole genome shotgun (WGS) entry which is preliminary data.</text>
</comment>
<dbReference type="InterPro" id="IPR001714">
    <property type="entry name" value="Pept_M24_MAP"/>
</dbReference>
<dbReference type="Pfam" id="PF01321">
    <property type="entry name" value="Creatinase_N"/>
    <property type="match status" value="1"/>
</dbReference>
<reference evidence="5 6" key="1">
    <citation type="journal article" date="2015" name="Nature">
        <title>rRNA introns, odd ribosomes, and small enigmatic genomes across a large radiation of phyla.</title>
        <authorList>
            <person name="Brown C.T."/>
            <person name="Hug L.A."/>
            <person name="Thomas B.C."/>
            <person name="Sharon I."/>
            <person name="Castelle C.J."/>
            <person name="Singh A."/>
            <person name="Wilkins M.J."/>
            <person name="Williams K.H."/>
            <person name="Banfield J.F."/>
        </authorList>
    </citation>
    <scope>NUCLEOTIDE SEQUENCE [LARGE SCALE GENOMIC DNA]</scope>
</reference>
<dbReference type="InterPro" id="IPR029149">
    <property type="entry name" value="Creatin/AminoP/Spt16_N"/>
</dbReference>
<dbReference type="Gene3D" id="3.40.350.10">
    <property type="entry name" value="Creatinase/prolidase N-terminal domain"/>
    <property type="match status" value="1"/>
</dbReference>
<dbReference type="EMBL" id="LCOQ01000006">
    <property type="protein sequence ID" value="KKU80925.1"/>
    <property type="molecule type" value="Genomic_DNA"/>
</dbReference>
<dbReference type="PRINTS" id="PR00599">
    <property type="entry name" value="MAPEPTIDASE"/>
</dbReference>
<evidence type="ECO:0000313" key="6">
    <source>
        <dbReference type="Proteomes" id="UP000034212"/>
    </source>
</evidence>
<dbReference type="SUPFAM" id="SSF55920">
    <property type="entry name" value="Creatinase/aminopeptidase"/>
    <property type="match status" value="1"/>
</dbReference>
<dbReference type="SUPFAM" id="SSF53092">
    <property type="entry name" value="Creatinase/prolidase N-terminal domain"/>
    <property type="match status" value="1"/>
</dbReference>
<evidence type="ECO:0000313" key="5">
    <source>
        <dbReference type="EMBL" id="KKU80925.1"/>
    </source>
</evidence>
<dbReference type="Pfam" id="PF00557">
    <property type="entry name" value="Peptidase_M24"/>
    <property type="match status" value="1"/>
</dbReference>
<dbReference type="PATRIC" id="fig|1618438.3.peg.162"/>
<dbReference type="InterPro" id="IPR000994">
    <property type="entry name" value="Pept_M24"/>
</dbReference>
<feature type="domain" description="Creatinase N-terminal" evidence="4">
    <location>
        <begin position="3"/>
        <end position="131"/>
    </location>
</feature>
<evidence type="ECO:0000259" key="3">
    <source>
        <dbReference type="Pfam" id="PF00557"/>
    </source>
</evidence>
<feature type="domain" description="Peptidase M24" evidence="3">
    <location>
        <begin position="139"/>
        <end position="346"/>
    </location>
</feature>
<organism evidence="5 6">
    <name type="scientific">Candidatus Gottesmanbacteria bacterium GW2011_GWA1_47_8</name>
    <dbReference type="NCBI Taxonomy" id="1618438"/>
    <lineage>
        <taxon>Bacteria</taxon>
        <taxon>Candidatus Gottesmaniibacteriota</taxon>
    </lineage>
</organism>
<dbReference type="Gene3D" id="3.90.230.10">
    <property type="entry name" value="Creatinase/methionine aminopeptidase superfamily"/>
    <property type="match status" value="1"/>
</dbReference>
<sequence>MNLLVSDPTNIRYLTGFVSAEPQAREAFVLVTPKKTYLFTNSLYLEQAKTLGFPVIPISRDNPLPQALLSVIPGLTRNPSKQNTGSRLKGRDDKFQLAFEEANITVSEYNALKKKFTLVPTRNKIEMQRMIKKENEIASIRLAAKLTDECFSYIKKFIKPGVTEAHLAWKIESYIRTRGGALAFSPIVAFNSHSSQPHYQGSRLSLKEPRGLALKNQSLVLLDFGARVDGYCGDMTRVVFVGKPKPEWERAYKTVSEAQTRAIEALSKGERRGAKLDEIARGQIKDFPPYSHSLGHGVGLDIHEAPRLTVKKDELLKPGMVVSVEPGVYIEGKFGIRIEDLVLLTKSGPEILSKSPKDLTK</sequence>
<protein>
    <submittedName>
        <fullName evidence="5">Peptidase M24</fullName>
    </submittedName>
</protein>
<dbReference type="GO" id="GO:0004177">
    <property type="term" value="F:aminopeptidase activity"/>
    <property type="evidence" value="ECO:0007669"/>
    <property type="project" value="UniProtKB-ARBA"/>
</dbReference>
<name>A0A0G1WFC6_9BACT</name>
<dbReference type="GO" id="GO:0008235">
    <property type="term" value="F:metalloexopeptidase activity"/>
    <property type="evidence" value="ECO:0007669"/>
    <property type="project" value="UniProtKB-ARBA"/>
</dbReference>
<dbReference type="InterPro" id="IPR000587">
    <property type="entry name" value="Creatinase_N"/>
</dbReference>
<proteinExistence type="predicted"/>
<evidence type="ECO:0000259" key="4">
    <source>
        <dbReference type="Pfam" id="PF01321"/>
    </source>
</evidence>
<evidence type="ECO:0000256" key="1">
    <source>
        <dbReference type="ARBA" id="ARBA00022723"/>
    </source>
</evidence>
<evidence type="ECO:0000256" key="2">
    <source>
        <dbReference type="ARBA" id="ARBA00022801"/>
    </source>
</evidence>